<dbReference type="EMBL" id="MU004234">
    <property type="protein sequence ID" value="KAF2670034.1"/>
    <property type="molecule type" value="Genomic_DNA"/>
</dbReference>
<accession>A0A6A6UGM4</accession>
<keyword evidence="2" id="KW-1185">Reference proteome</keyword>
<gene>
    <name evidence="1" type="ORF">BT63DRAFT_423997</name>
</gene>
<dbReference type="Proteomes" id="UP000799302">
    <property type="component" value="Unassembled WGS sequence"/>
</dbReference>
<proteinExistence type="predicted"/>
<name>A0A6A6UGM4_9PEZI</name>
<feature type="non-terminal residue" evidence="1">
    <location>
        <position position="81"/>
    </location>
</feature>
<dbReference type="AlphaFoldDB" id="A0A6A6UGM4"/>
<evidence type="ECO:0000313" key="1">
    <source>
        <dbReference type="EMBL" id="KAF2670034.1"/>
    </source>
</evidence>
<organism evidence="1 2">
    <name type="scientific">Microthyrium microscopicum</name>
    <dbReference type="NCBI Taxonomy" id="703497"/>
    <lineage>
        <taxon>Eukaryota</taxon>
        <taxon>Fungi</taxon>
        <taxon>Dikarya</taxon>
        <taxon>Ascomycota</taxon>
        <taxon>Pezizomycotina</taxon>
        <taxon>Dothideomycetes</taxon>
        <taxon>Dothideomycetes incertae sedis</taxon>
        <taxon>Microthyriales</taxon>
        <taxon>Microthyriaceae</taxon>
        <taxon>Microthyrium</taxon>
    </lineage>
</organism>
<reference evidence="1" key="1">
    <citation type="journal article" date="2020" name="Stud. Mycol.">
        <title>101 Dothideomycetes genomes: a test case for predicting lifestyles and emergence of pathogens.</title>
        <authorList>
            <person name="Haridas S."/>
            <person name="Albert R."/>
            <person name="Binder M."/>
            <person name="Bloem J."/>
            <person name="Labutti K."/>
            <person name="Salamov A."/>
            <person name="Andreopoulos B."/>
            <person name="Baker S."/>
            <person name="Barry K."/>
            <person name="Bills G."/>
            <person name="Bluhm B."/>
            <person name="Cannon C."/>
            <person name="Castanera R."/>
            <person name="Culley D."/>
            <person name="Daum C."/>
            <person name="Ezra D."/>
            <person name="Gonzalez J."/>
            <person name="Henrissat B."/>
            <person name="Kuo A."/>
            <person name="Liang C."/>
            <person name="Lipzen A."/>
            <person name="Lutzoni F."/>
            <person name="Magnuson J."/>
            <person name="Mondo S."/>
            <person name="Nolan M."/>
            <person name="Ohm R."/>
            <person name="Pangilinan J."/>
            <person name="Park H.-J."/>
            <person name="Ramirez L."/>
            <person name="Alfaro M."/>
            <person name="Sun H."/>
            <person name="Tritt A."/>
            <person name="Yoshinaga Y."/>
            <person name="Zwiers L.-H."/>
            <person name="Turgeon B."/>
            <person name="Goodwin S."/>
            <person name="Spatafora J."/>
            <person name="Crous P."/>
            <person name="Grigoriev I."/>
        </authorList>
    </citation>
    <scope>NUCLEOTIDE SEQUENCE</scope>
    <source>
        <strain evidence="1">CBS 115976</strain>
    </source>
</reference>
<protein>
    <submittedName>
        <fullName evidence="1">Uncharacterized protein</fullName>
    </submittedName>
</protein>
<sequence length="81" mass="8983">MAVSLEPHWSILIIQRHFYLSPTSSFILLAAYSASAHLGVRRDPVRTILHTAMGSSSSYGPDFDASLVRSCDLSITVWIMM</sequence>
<evidence type="ECO:0000313" key="2">
    <source>
        <dbReference type="Proteomes" id="UP000799302"/>
    </source>
</evidence>